<dbReference type="AlphaFoldDB" id="A0A5K1JG22"/>
<keyword evidence="2" id="KW-1185">Reference proteome</keyword>
<name>A0A5K1JG22_9ACTN</name>
<accession>A0A5K1JG22</accession>
<organism evidence="1 2">
    <name type="scientific">Collinsella aerofaciens</name>
    <dbReference type="NCBI Taxonomy" id="74426"/>
    <lineage>
        <taxon>Bacteria</taxon>
        <taxon>Bacillati</taxon>
        <taxon>Actinomycetota</taxon>
        <taxon>Coriobacteriia</taxon>
        <taxon>Coriobacteriales</taxon>
        <taxon>Coriobacteriaceae</taxon>
        <taxon>Collinsella</taxon>
    </lineage>
</organism>
<reference evidence="1 2" key="1">
    <citation type="submission" date="2019-10" db="EMBL/GenBank/DDBJ databases">
        <authorList>
            <person name="Wolf R A."/>
        </authorList>
    </citation>
    <scope>NUCLEOTIDE SEQUENCE [LARGE SCALE GENOMIC DNA]</scope>
    <source>
        <strain evidence="1">Collinsella_aerofaciens_MC2</strain>
    </source>
</reference>
<protein>
    <submittedName>
        <fullName evidence="1">Uncharacterized protein</fullName>
    </submittedName>
</protein>
<gene>
    <name evidence="1" type="ORF">KCJAJFAP_01797</name>
</gene>
<dbReference type="Proteomes" id="UP000361836">
    <property type="component" value="Unassembled WGS sequence"/>
</dbReference>
<proteinExistence type="predicted"/>
<evidence type="ECO:0000313" key="2">
    <source>
        <dbReference type="Proteomes" id="UP000361836"/>
    </source>
</evidence>
<evidence type="ECO:0000313" key="1">
    <source>
        <dbReference type="EMBL" id="VWL89380.1"/>
    </source>
</evidence>
<sequence>MTTPLTQHHLSATPIAFDDVTLSVNKVFFVYAKCFSSVMNAAIIRQYVTKDI</sequence>
<dbReference type="EMBL" id="CABWIE010000005">
    <property type="protein sequence ID" value="VWL89380.1"/>
    <property type="molecule type" value="Genomic_DNA"/>
</dbReference>